<dbReference type="CDD" id="cd00519">
    <property type="entry name" value="Lipase_3"/>
    <property type="match status" value="1"/>
</dbReference>
<evidence type="ECO:0000313" key="3">
    <source>
        <dbReference type="Proteomes" id="UP000717364"/>
    </source>
</evidence>
<reference evidence="2" key="1">
    <citation type="submission" date="2020-11" db="EMBL/GenBank/DDBJ databases">
        <authorList>
            <person name="Konstantinou D."/>
            <person name="Gkelis S."/>
            <person name="Popin R."/>
            <person name="Fewer D."/>
            <person name="Sivonen K."/>
        </authorList>
    </citation>
    <scope>NUCLEOTIDE SEQUENCE</scope>
    <source>
        <strain evidence="2">TAU-MAC 1115</strain>
    </source>
</reference>
<dbReference type="Pfam" id="PF01764">
    <property type="entry name" value="Lipase_3"/>
    <property type="match status" value="1"/>
</dbReference>
<dbReference type="InterPro" id="IPR051218">
    <property type="entry name" value="Sec_MonoDiacylglyc_Lipase"/>
</dbReference>
<protein>
    <submittedName>
        <fullName evidence="2">Lipase family protein</fullName>
    </submittedName>
</protein>
<feature type="domain" description="Fungal lipase-type" evidence="1">
    <location>
        <begin position="60"/>
        <end position="205"/>
    </location>
</feature>
<dbReference type="EMBL" id="JADOES010000003">
    <property type="protein sequence ID" value="MBT9314241.1"/>
    <property type="molecule type" value="Genomic_DNA"/>
</dbReference>
<dbReference type="GO" id="GO:0006629">
    <property type="term" value="P:lipid metabolic process"/>
    <property type="evidence" value="ECO:0007669"/>
    <property type="project" value="InterPro"/>
</dbReference>
<gene>
    <name evidence="2" type="ORF">IXB50_02250</name>
</gene>
<name>A0A947DE27_9CYAN</name>
<dbReference type="SUPFAM" id="SSF53474">
    <property type="entry name" value="alpha/beta-Hydrolases"/>
    <property type="match status" value="1"/>
</dbReference>
<dbReference type="Gene3D" id="3.40.50.1820">
    <property type="entry name" value="alpha/beta hydrolase"/>
    <property type="match status" value="1"/>
</dbReference>
<evidence type="ECO:0000313" key="2">
    <source>
        <dbReference type="EMBL" id="MBT9314241.1"/>
    </source>
</evidence>
<dbReference type="PANTHER" id="PTHR45856:SF24">
    <property type="entry name" value="FUNGAL LIPASE-LIKE DOMAIN-CONTAINING PROTEIN"/>
    <property type="match status" value="1"/>
</dbReference>
<dbReference type="RefSeq" id="WP_215607308.1">
    <property type="nucleotide sequence ID" value="NZ_JADOES010000003.1"/>
</dbReference>
<dbReference type="InterPro" id="IPR029058">
    <property type="entry name" value="AB_hydrolase_fold"/>
</dbReference>
<comment type="caution">
    <text evidence="2">The sequence shown here is derived from an EMBL/GenBank/DDBJ whole genome shotgun (WGS) entry which is preliminary data.</text>
</comment>
<dbReference type="AlphaFoldDB" id="A0A947DE27"/>
<sequence>MELDYEIALRCAHLSNEVYRAFTDELRFSMRPSLTPKLFDIQRTDTQVALLEDPDTQCGYVVFRGSDADRDWLTNLDFSRWSAVTDAVLDDRQLDYPDVYEASRSGVKIHSGFTKAYLAARSEIHAVVQKSVMTRWVMTGHSLGGALAKLCAVDLQYNFSPKISVEVYTFGAPRVGNKAFAESYNRRVLNSWRFVNGNDVVSGLPRRWQRYRHVNTRIRLGSMASWRIISGSLQDHRIDRYISALTKRASEQK</sequence>
<dbReference type="PANTHER" id="PTHR45856">
    <property type="entry name" value="ALPHA/BETA-HYDROLASES SUPERFAMILY PROTEIN"/>
    <property type="match status" value="1"/>
</dbReference>
<evidence type="ECO:0000259" key="1">
    <source>
        <dbReference type="Pfam" id="PF01764"/>
    </source>
</evidence>
<proteinExistence type="predicted"/>
<keyword evidence="3" id="KW-1185">Reference proteome</keyword>
<accession>A0A947DE27</accession>
<organism evidence="2 3">
    <name type="scientific">Leptothoe spongobia TAU-MAC 1115</name>
    <dbReference type="NCBI Taxonomy" id="1967444"/>
    <lineage>
        <taxon>Bacteria</taxon>
        <taxon>Bacillati</taxon>
        <taxon>Cyanobacteriota</taxon>
        <taxon>Cyanophyceae</taxon>
        <taxon>Nodosilineales</taxon>
        <taxon>Cymatolegaceae</taxon>
        <taxon>Leptothoe</taxon>
        <taxon>Leptothoe spongobia</taxon>
    </lineage>
</organism>
<dbReference type="InterPro" id="IPR002921">
    <property type="entry name" value="Fungal_lipase-type"/>
</dbReference>
<dbReference type="Proteomes" id="UP000717364">
    <property type="component" value="Unassembled WGS sequence"/>
</dbReference>
<reference evidence="2" key="2">
    <citation type="journal article" date="2021" name="Mar. Drugs">
        <title>Genome Reduction and Secondary Metabolism of the Marine Sponge-Associated Cyanobacterium Leptothoe.</title>
        <authorList>
            <person name="Konstantinou D."/>
            <person name="Popin R.V."/>
            <person name="Fewer D.P."/>
            <person name="Sivonen K."/>
            <person name="Gkelis S."/>
        </authorList>
    </citation>
    <scope>NUCLEOTIDE SEQUENCE</scope>
    <source>
        <strain evidence="2">TAU-MAC 1115</strain>
    </source>
</reference>